<dbReference type="AlphaFoldDB" id="A0A6A4I1D3"/>
<keyword evidence="2" id="KW-1185">Reference proteome</keyword>
<organism evidence="1 2">
    <name type="scientific">Gymnopus androsaceus JB14</name>
    <dbReference type="NCBI Taxonomy" id="1447944"/>
    <lineage>
        <taxon>Eukaryota</taxon>
        <taxon>Fungi</taxon>
        <taxon>Dikarya</taxon>
        <taxon>Basidiomycota</taxon>
        <taxon>Agaricomycotina</taxon>
        <taxon>Agaricomycetes</taxon>
        <taxon>Agaricomycetidae</taxon>
        <taxon>Agaricales</taxon>
        <taxon>Marasmiineae</taxon>
        <taxon>Omphalotaceae</taxon>
        <taxon>Gymnopus</taxon>
    </lineage>
</organism>
<reference evidence="1" key="1">
    <citation type="journal article" date="2019" name="Environ. Microbiol.">
        <title>Fungal ecological strategies reflected in gene transcription - a case study of two litter decomposers.</title>
        <authorList>
            <person name="Barbi F."/>
            <person name="Kohler A."/>
            <person name="Barry K."/>
            <person name="Baskaran P."/>
            <person name="Daum C."/>
            <person name="Fauchery L."/>
            <person name="Ihrmark K."/>
            <person name="Kuo A."/>
            <person name="LaButti K."/>
            <person name="Lipzen A."/>
            <person name="Morin E."/>
            <person name="Grigoriev I.V."/>
            <person name="Henrissat B."/>
            <person name="Lindahl B."/>
            <person name="Martin F."/>
        </authorList>
    </citation>
    <scope>NUCLEOTIDE SEQUENCE</scope>
    <source>
        <strain evidence="1">JB14</strain>
    </source>
</reference>
<protein>
    <submittedName>
        <fullName evidence="1">Uncharacterized protein</fullName>
    </submittedName>
</protein>
<dbReference type="EMBL" id="ML769419">
    <property type="protein sequence ID" value="KAE9404161.1"/>
    <property type="molecule type" value="Genomic_DNA"/>
</dbReference>
<proteinExistence type="predicted"/>
<name>A0A6A4I1D3_9AGAR</name>
<dbReference type="Proteomes" id="UP000799118">
    <property type="component" value="Unassembled WGS sequence"/>
</dbReference>
<accession>A0A6A4I1D3</accession>
<gene>
    <name evidence="1" type="ORF">BT96DRAFT_935919</name>
</gene>
<evidence type="ECO:0000313" key="2">
    <source>
        <dbReference type="Proteomes" id="UP000799118"/>
    </source>
</evidence>
<evidence type="ECO:0000313" key="1">
    <source>
        <dbReference type="EMBL" id="KAE9404161.1"/>
    </source>
</evidence>
<sequence length="253" mass="28188">MYHSLFCKSTTLFGITNSWRVHTDSPTLVIAYPWENLVFTWSRTANHDGDFAPMEAISSLSLELDSVLTSESLKVFREALSMLFVAGEETTLAEEVEFEILALLEDGGILVELLAQLGKLKKSMMAAATASFGHEFTTLKQDAGRQLHEEYSRKLQPIPNNLVECCNQIQTATRETTQIAAKNATEATHIREDMAILVEHGIIPLPPAGLDLFPSNLEESIWQCQGGRDSRRIAWRTIYVQENAGVMIKCKVG</sequence>